<comment type="function">
    <text evidence="1">Does not bind lactose, and may not bind carbohydrates.</text>
</comment>
<dbReference type="SMART" id="SM00276">
    <property type="entry name" value="GLECT"/>
    <property type="match status" value="1"/>
</dbReference>
<evidence type="ECO:0000313" key="6">
    <source>
        <dbReference type="Proteomes" id="UP000316079"/>
    </source>
</evidence>
<comment type="caution">
    <text evidence="5">The sequence shown here is derived from an EMBL/GenBank/DDBJ whole genome shotgun (WGS) entry which is preliminary data.</text>
</comment>
<dbReference type="InterPro" id="IPR044156">
    <property type="entry name" value="Galectin-like"/>
</dbReference>
<dbReference type="Pfam" id="PF00337">
    <property type="entry name" value="Gal-bind_lectin"/>
    <property type="match status" value="1"/>
</dbReference>
<accession>A0A553Q802</accession>
<proteinExistence type="predicted"/>
<evidence type="ECO:0000259" key="4">
    <source>
        <dbReference type="PROSITE" id="PS51304"/>
    </source>
</evidence>
<dbReference type="SMART" id="SM00908">
    <property type="entry name" value="Gal-bind_lectin"/>
    <property type="match status" value="1"/>
</dbReference>
<keyword evidence="6" id="KW-1185">Reference proteome</keyword>
<dbReference type="OrthoDB" id="9857238at2759"/>
<dbReference type="FunFam" id="2.60.120.200:FF:000046">
    <property type="entry name" value="Galectin"/>
    <property type="match status" value="1"/>
</dbReference>
<evidence type="ECO:0000313" key="5">
    <source>
        <dbReference type="EMBL" id="TRY86059.1"/>
    </source>
</evidence>
<gene>
    <name evidence="5" type="ORF">DNTS_030162</name>
</gene>
<feature type="domain" description="Galectin" evidence="4">
    <location>
        <begin position="35"/>
        <end position="162"/>
    </location>
</feature>
<dbReference type="InterPro" id="IPR013320">
    <property type="entry name" value="ConA-like_dom_sf"/>
</dbReference>
<reference evidence="5 6" key="1">
    <citation type="journal article" date="2019" name="Sci. Data">
        <title>Hybrid genome assembly and annotation of Danionella translucida.</title>
        <authorList>
            <person name="Kadobianskyi M."/>
            <person name="Schulze L."/>
            <person name="Schuelke M."/>
            <person name="Judkewitz B."/>
        </authorList>
    </citation>
    <scope>NUCLEOTIDE SEQUENCE [LARGE SCALE GENOMIC DNA]</scope>
    <source>
        <strain evidence="5 6">Bolton</strain>
    </source>
</reference>
<dbReference type="Proteomes" id="UP000316079">
    <property type="component" value="Unassembled WGS sequence"/>
</dbReference>
<dbReference type="EMBL" id="SRMA01026244">
    <property type="protein sequence ID" value="TRY86059.1"/>
    <property type="molecule type" value="Genomic_DNA"/>
</dbReference>
<sequence length="162" mass="18399">MADLSAVRRELRNRNLSSSFTDQESVSPQKLVVPFCGDIRGGLRPGKKITIMGVVNEEPESLDVSLTCGCADVALDVCVRFEEREVLRNACVSDLWGEEERSIPYFPFIPQQPFRMEIYCEHPRFRVFVDGHQLFDFYHRVTALTGIDTIQISGDLSLTKLN</sequence>
<dbReference type="Gene3D" id="2.60.120.200">
    <property type="match status" value="1"/>
</dbReference>
<protein>
    <recommendedName>
        <fullName evidence="3">Galectin</fullName>
    </recommendedName>
</protein>
<dbReference type="PANTHER" id="PTHR11346:SF98">
    <property type="entry name" value="GALECTIN-RELATED PROTEIN"/>
    <property type="match status" value="1"/>
</dbReference>
<dbReference type="SUPFAM" id="SSF49899">
    <property type="entry name" value="Concanavalin A-like lectins/glucanases"/>
    <property type="match status" value="1"/>
</dbReference>
<dbReference type="CDD" id="cd00070">
    <property type="entry name" value="GLECT"/>
    <property type="match status" value="1"/>
</dbReference>
<dbReference type="PROSITE" id="PS51304">
    <property type="entry name" value="GALECTIN"/>
    <property type="match status" value="1"/>
</dbReference>
<dbReference type="InterPro" id="IPR001079">
    <property type="entry name" value="Galectin_CRD"/>
</dbReference>
<name>A0A553Q802_9TELE</name>
<evidence type="ECO:0000256" key="2">
    <source>
        <dbReference type="ARBA" id="ARBA00022734"/>
    </source>
</evidence>
<evidence type="ECO:0000256" key="1">
    <source>
        <dbReference type="ARBA" id="ARBA00003397"/>
    </source>
</evidence>
<evidence type="ECO:0000256" key="3">
    <source>
        <dbReference type="RuleBase" id="RU102079"/>
    </source>
</evidence>
<dbReference type="AlphaFoldDB" id="A0A553Q802"/>
<dbReference type="GO" id="GO:0030246">
    <property type="term" value="F:carbohydrate binding"/>
    <property type="evidence" value="ECO:0007669"/>
    <property type="project" value="UniProtKB-UniRule"/>
</dbReference>
<dbReference type="PANTHER" id="PTHR11346">
    <property type="entry name" value="GALECTIN"/>
    <property type="match status" value="1"/>
</dbReference>
<keyword evidence="2 3" id="KW-0430">Lectin</keyword>
<organism evidence="5 6">
    <name type="scientific">Danionella cerebrum</name>
    <dbReference type="NCBI Taxonomy" id="2873325"/>
    <lineage>
        <taxon>Eukaryota</taxon>
        <taxon>Metazoa</taxon>
        <taxon>Chordata</taxon>
        <taxon>Craniata</taxon>
        <taxon>Vertebrata</taxon>
        <taxon>Euteleostomi</taxon>
        <taxon>Actinopterygii</taxon>
        <taxon>Neopterygii</taxon>
        <taxon>Teleostei</taxon>
        <taxon>Ostariophysi</taxon>
        <taxon>Cypriniformes</taxon>
        <taxon>Danionidae</taxon>
        <taxon>Danioninae</taxon>
        <taxon>Danionella</taxon>
    </lineage>
</organism>